<keyword evidence="4" id="KW-1185">Reference proteome</keyword>
<keyword evidence="1" id="KW-0472">Membrane</keyword>
<dbReference type="GO" id="GO:0008610">
    <property type="term" value="P:lipid biosynthetic process"/>
    <property type="evidence" value="ECO:0007669"/>
    <property type="project" value="UniProtKB-ARBA"/>
</dbReference>
<dbReference type="InterPro" id="IPR012171">
    <property type="entry name" value="Fatty_acid_desaturase"/>
</dbReference>
<dbReference type="Proteomes" id="UP000218437">
    <property type="component" value="Chromosome"/>
</dbReference>
<feature type="transmembrane region" description="Helical" evidence="1">
    <location>
        <begin position="204"/>
        <end position="223"/>
    </location>
</feature>
<feature type="transmembrane region" description="Helical" evidence="1">
    <location>
        <begin position="47"/>
        <end position="69"/>
    </location>
</feature>
<dbReference type="PANTHER" id="PTHR19353:SF19">
    <property type="entry name" value="DELTA(5) FATTY ACID DESATURASE C-RELATED"/>
    <property type="match status" value="1"/>
</dbReference>
<evidence type="ECO:0000259" key="2">
    <source>
        <dbReference type="Pfam" id="PF00487"/>
    </source>
</evidence>
<sequence length="350" mass="39766">MATSSTCSHDNMTEKIGAKPPTRVNWYRSKLTGTELSALMRRSDMQGALHVASHLLLLCGTGTLAYCAFLNGHHGLALAALLLHGSFFSFLGWAGAGHELVHRTVFKTRVYNDVFLALFAFLTWNNYVYFRASHMRHHQKTVLSGQDGEVRLPQTLRYREWFWALSFDLPACYRAIKIVVENSLGIIRGQWGAQLFPDQASRRAVIRFARIILFGHLAMAAAFVASGHWPLLLLVTFATFIADWLNKTLALAQHFGMQPDVDDFRLNSRTVLLHPFLAFLYWQMNFHIEHHMYPAVPFYQLKALRGQIEHDLPPASRGMRALLHDIAAIKRQQERDSAMPPRNQADSALQ</sequence>
<protein>
    <recommendedName>
        <fullName evidence="2">Fatty acid desaturase domain-containing protein</fullName>
    </recommendedName>
</protein>
<dbReference type="InterPro" id="IPR005804">
    <property type="entry name" value="FA_desaturase_dom"/>
</dbReference>
<accession>A0A290WVS6</accession>
<feature type="transmembrane region" description="Helical" evidence="1">
    <location>
        <begin position="76"/>
        <end position="94"/>
    </location>
</feature>
<name>A0A290WVS6_9BURK</name>
<reference evidence="3 4" key="1">
    <citation type="submission" date="2017-09" db="EMBL/GenBank/DDBJ databases">
        <title>Complete genome sequence of Janthinobacterium svalbardensis PAMC 27463.</title>
        <authorList>
            <person name="Cho Y.-J."/>
            <person name="Cho A."/>
            <person name="Kim O.-S."/>
            <person name="Lee J.-I."/>
        </authorList>
    </citation>
    <scope>NUCLEOTIDE SEQUENCE [LARGE SCALE GENOMIC DNA]</scope>
    <source>
        <strain evidence="3 4">PAMC 27463</strain>
    </source>
</reference>
<evidence type="ECO:0000313" key="4">
    <source>
        <dbReference type="Proteomes" id="UP000218437"/>
    </source>
</evidence>
<feature type="transmembrane region" description="Helical" evidence="1">
    <location>
        <begin position="114"/>
        <end position="130"/>
    </location>
</feature>
<evidence type="ECO:0000313" key="3">
    <source>
        <dbReference type="EMBL" id="ATD61015.1"/>
    </source>
</evidence>
<feature type="domain" description="Fatty acid desaturase" evidence="2">
    <location>
        <begin position="82"/>
        <end position="320"/>
    </location>
</feature>
<organism evidence="3 4">
    <name type="scientific">Janthinobacterium svalbardensis</name>
    <dbReference type="NCBI Taxonomy" id="368607"/>
    <lineage>
        <taxon>Bacteria</taxon>
        <taxon>Pseudomonadati</taxon>
        <taxon>Pseudomonadota</taxon>
        <taxon>Betaproteobacteria</taxon>
        <taxon>Burkholderiales</taxon>
        <taxon>Oxalobacteraceae</taxon>
        <taxon>Janthinobacterium</taxon>
    </lineage>
</organism>
<dbReference type="GO" id="GO:0016717">
    <property type="term" value="F:oxidoreductase activity, acting on paired donors, with oxidation of a pair of donors resulting in the reduction of molecular oxygen to two molecules of water"/>
    <property type="evidence" value="ECO:0007669"/>
    <property type="project" value="TreeGrafter"/>
</dbReference>
<dbReference type="EMBL" id="CP023422">
    <property type="protein sequence ID" value="ATD61015.1"/>
    <property type="molecule type" value="Genomic_DNA"/>
</dbReference>
<evidence type="ECO:0000256" key="1">
    <source>
        <dbReference type="SAM" id="Phobius"/>
    </source>
</evidence>
<dbReference type="KEGG" id="jsv:CNX70_13220"/>
<proteinExistence type="predicted"/>
<gene>
    <name evidence="3" type="ORF">CNX70_13220</name>
</gene>
<keyword evidence="1" id="KW-1133">Transmembrane helix</keyword>
<dbReference type="PANTHER" id="PTHR19353">
    <property type="entry name" value="FATTY ACID DESATURASE 2"/>
    <property type="match status" value="1"/>
</dbReference>
<dbReference type="Pfam" id="PF00487">
    <property type="entry name" value="FA_desaturase"/>
    <property type="match status" value="1"/>
</dbReference>
<dbReference type="GO" id="GO:0016020">
    <property type="term" value="C:membrane"/>
    <property type="evidence" value="ECO:0007669"/>
    <property type="project" value="TreeGrafter"/>
</dbReference>
<dbReference type="AlphaFoldDB" id="A0A290WVS6"/>
<keyword evidence="1" id="KW-0812">Transmembrane</keyword>